<name>A0A4R6TFY2_9FLAO</name>
<dbReference type="RefSeq" id="WP_133537067.1">
    <property type="nucleotide sequence ID" value="NZ_SNYH01000005.1"/>
</dbReference>
<dbReference type="OrthoDB" id="1189000at2"/>
<dbReference type="Proteomes" id="UP000295390">
    <property type="component" value="Unassembled WGS sequence"/>
</dbReference>
<keyword evidence="1" id="KW-0805">Transcription regulation</keyword>
<evidence type="ECO:0000256" key="1">
    <source>
        <dbReference type="ARBA" id="ARBA00023015"/>
    </source>
</evidence>
<dbReference type="InterPro" id="IPR009057">
    <property type="entry name" value="Homeodomain-like_sf"/>
</dbReference>
<keyword evidence="6" id="KW-1185">Reference proteome</keyword>
<proteinExistence type="predicted"/>
<evidence type="ECO:0000256" key="3">
    <source>
        <dbReference type="ARBA" id="ARBA00023163"/>
    </source>
</evidence>
<dbReference type="Pfam" id="PF12833">
    <property type="entry name" value="HTH_18"/>
    <property type="match status" value="1"/>
</dbReference>
<accession>A0A4R6TFY2</accession>
<dbReference type="GO" id="GO:0003700">
    <property type="term" value="F:DNA-binding transcription factor activity"/>
    <property type="evidence" value="ECO:0007669"/>
    <property type="project" value="InterPro"/>
</dbReference>
<dbReference type="InterPro" id="IPR018060">
    <property type="entry name" value="HTH_AraC"/>
</dbReference>
<dbReference type="AlphaFoldDB" id="A0A4R6TFY2"/>
<dbReference type="Gene3D" id="1.10.10.60">
    <property type="entry name" value="Homeodomain-like"/>
    <property type="match status" value="2"/>
</dbReference>
<comment type="caution">
    <text evidence="5">The sequence shown here is derived from an EMBL/GenBank/DDBJ whole genome shotgun (WGS) entry which is preliminary data.</text>
</comment>
<protein>
    <submittedName>
        <fullName evidence="5">AraC-like DNA-binding protein</fullName>
    </submittedName>
</protein>
<dbReference type="PROSITE" id="PS00041">
    <property type="entry name" value="HTH_ARAC_FAMILY_1"/>
    <property type="match status" value="1"/>
</dbReference>
<feature type="domain" description="HTH araC/xylS-type" evidence="4">
    <location>
        <begin position="146"/>
        <end position="242"/>
    </location>
</feature>
<gene>
    <name evidence="5" type="ORF">DFQ07_2403</name>
</gene>
<organism evidence="5 6">
    <name type="scientific">Tenacibaculum caenipelagi</name>
    <dbReference type="NCBI Taxonomy" id="1325435"/>
    <lineage>
        <taxon>Bacteria</taxon>
        <taxon>Pseudomonadati</taxon>
        <taxon>Bacteroidota</taxon>
        <taxon>Flavobacteriia</taxon>
        <taxon>Flavobacteriales</taxon>
        <taxon>Flavobacteriaceae</taxon>
        <taxon>Tenacibaculum</taxon>
    </lineage>
</organism>
<dbReference type="InterPro" id="IPR018062">
    <property type="entry name" value="HTH_AraC-typ_CS"/>
</dbReference>
<evidence type="ECO:0000256" key="2">
    <source>
        <dbReference type="ARBA" id="ARBA00023125"/>
    </source>
</evidence>
<dbReference type="GO" id="GO:0043565">
    <property type="term" value="F:sequence-specific DNA binding"/>
    <property type="evidence" value="ECO:0007669"/>
    <property type="project" value="InterPro"/>
</dbReference>
<dbReference type="PANTHER" id="PTHR43280">
    <property type="entry name" value="ARAC-FAMILY TRANSCRIPTIONAL REGULATOR"/>
    <property type="match status" value="1"/>
</dbReference>
<dbReference type="SUPFAM" id="SSF46689">
    <property type="entry name" value="Homeodomain-like"/>
    <property type="match status" value="2"/>
</dbReference>
<dbReference type="PANTHER" id="PTHR43280:SF2">
    <property type="entry name" value="HTH-TYPE TRANSCRIPTIONAL REGULATOR EXSA"/>
    <property type="match status" value="1"/>
</dbReference>
<evidence type="ECO:0000313" key="6">
    <source>
        <dbReference type="Proteomes" id="UP000295390"/>
    </source>
</evidence>
<dbReference type="PROSITE" id="PS01124">
    <property type="entry name" value="HTH_ARAC_FAMILY_2"/>
    <property type="match status" value="1"/>
</dbReference>
<evidence type="ECO:0000259" key="4">
    <source>
        <dbReference type="PROSITE" id="PS01124"/>
    </source>
</evidence>
<sequence>MFQFDKNFGLFVGDLTTNEFHKHYALQISVSKESSMNLTLKNETEKSGDSFFISSRIEHKLLSPKTQLTILINPLSSLGHQLYINYGKLKVSTLETGFKNKLVGILSKFNTSEINFKELCALVTDVLNEYQCSCKIENHSKDDRIIKALEFFDGNFEKVYSLEEVAEICCLSPSRFLHLFKEKTGLNFRRYQLWNKMIKSLPYLSVNSITDTAHMFGFTDSSHYTRTFKETFGLTPKFMVQKNSQFIQV</sequence>
<dbReference type="EMBL" id="SNYH01000005">
    <property type="protein sequence ID" value="TDQ23872.1"/>
    <property type="molecule type" value="Genomic_DNA"/>
</dbReference>
<reference evidence="5 6" key="1">
    <citation type="submission" date="2019-03" db="EMBL/GenBank/DDBJ databases">
        <title>Genomic Encyclopedia of Type Strains, Phase III (KMG-III): the genomes of soil and plant-associated and newly described type strains.</title>
        <authorList>
            <person name="Whitman W."/>
        </authorList>
    </citation>
    <scope>NUCLEOTIDE SEQUENCE [LARGE SCALE GENOMIC DNA]</scope>
    <source>
        <strain evidence="5 6">CECT 8283</strain>
    </source>
</reference>
<dbReference type="SMART" id="SM00342">
    <property type="entry name" value="HTH_ARAC"/>
    <property type="match status" value="1"/>
</dbReference>
<evidence type="ECO:0000313" key="5">
    <source>
        <dbReference type="EMBL" id="TDQ23872.1"/>
    </source>
</evidence>
<keyword evidence="3" id="KW-0804">Transcription</keyword>
<keyword evidence="2 5" id="KW-0238">DNA-binding</keyword>